<accession>A0ABW1IE64</accession>
<dbReference type="EMBL" id="JBHSQK010000059">
    <property type="protein sequence ID" value="MFC5950951.1"/>
    <property type="molecule type" value="Genomic_DNA"/>
</dbReference>
<dbReference type="PANTHER" id="PTHR36837:SF4">
    <property type="entry name" value="BLR0908 PROTEIN"/>
    <property type="match status" value="1"/>
</dbReference>
<dbReference type="Gene3D" id="3.40.50.1820">
    <property type="entry name" value="alpha/beta hydrolase"/>
    <property type="match status" value="1"/>
</dbReference>
<evidence type="ECO:0000313" key="2">
    <source>
        <dbReference type="EMBL" id="MFC5950951.1"/>
    </source>
</evidence>
<sequence>MLYPAYEWHRRLTEPARISSKLLHRTLSGLPAPVAELGGTRRLKAVSEIVAGSRPTHVRPDWGIDSVTVAGQRVAVEVRPVLATPFATLLHFATPGVTGRTPTLLVGPISGHFATLLRPTVRMLLSDHDVYVLDWHNARDVPVEEGRFGLDEYIDHVLAAMRHLGPGHHALAVCQPAPLVLAAVALLAVADDPAQPRSLTLMAGPIDTRVNPNRINELAARRPLSFYERFLVSRVPRRYAGAGRRVYPGLAQLTAFLSMNTRRHLGSHVQLYRALVAGDGATARRIRDFYDEYGAVMDVPAEFYLETLQHVFMEHALPRGEFVWRGQRVDLAAIRRTALLTVEGAEDDLCSPGQTEAAHGLCTGIPADDHHHHLQSGVGHYGVFAGSRWSEEIYPVFRDFVAARSAARTASSSGSRVPHARIGAAR</sequence>
<dbReference type="PANTHER" id="PTHR36837">
    <property type="entry name" value="POLY(3-HYDROXYALKANOATE) POLYMERASE SUBUNIT PHAC"/>
    <property type="match status" value="1"/>
</dbReference>
<organism evidence="2 3">
    <name type="scientific">Pseudonocardia lutea</name>
    <dbReference type="NCBI Taxonomy" id="2172015"/>
    <lineage>
        <taxon>Bacteria</taxon>
        <taxon>Bacillati</taxon>
        <taxon>Actinomycetota</taxon>
        <taxon>Actinomycetes</taxon>
        <taxon>Pseudonocardiales</taxon>
        <taxon>Pseudonocardiaceae</taxon>
        <taxon>Pseudonocardia</taxon>
    </lineage>
</organism>
<name>A0ABW1IE64_9PSEU</name>
<keyword evidence="3" id="KW-1185">Reference proteome</keyword>
<gene>
    <name evidence="2" type="primary">phaZ</name>
    <name evidence="2" type="ORF">ACFQH9_22045</name>
</gene>
<dbReference type="RefSeq" id="WP_379568446.1">
    <property type="nucleotide sequence ID" value="NZ_JBHSQK010000059.1"/>
</dbReference>
<protein>
    <submittedName>
        <fullName evidence="2">Polyhydroxyalkanoate depolymerase</fullName>
    </submittedName>
</protein>
<dbReference type="Proteomes" id="UP001596119">
    <property type="component" value="Unassembled WGS sequence"/>
</dbReference>
<proteinExistence type="predicted"/>
<dbReference type="InterPro" id="IPR010915">
    <property type="entry name" value="PHB_depoly_PhaZ"/>
</dbReference>
<dbReference type="Pfam" id="PF06850">
    <property type="entry name" value="PHB_depo_C"/>
    <property type="match status" value="1"/>
</dbReference>
<comment type="caution">
    <text evidence="2">The sequence shown here is derived from an EMBL/GenBank/DDBJ whole genome shotgun (WGS) entry which is preliminary data.</text>
</comment>
<feature type="domain" description="PHB de-polymerase C-terminal" evidence="1">
    <location>
        <begin position="203"/>
        <end position="403"/>
    </location>
</feature>
<dbReference type="InterPro" id="IPR051321">
    <property type="entry name" value="PHA/PHB_synthase"/>
</dbReference>
<dbReference type="SUPFAM" id="SSF53474">
    <property type="entry name" value="alpha/beta-Hydrolases"/>
    <property type="match status" value="1"/>
</dbReference>
<dbReference type="InterPro" id="IPR029058">
    <property type="entry name" value="AB_hydrolase_fold"/>
</dbReference>
<reference evidence="3" key="1">
    <citation type="journal article" date="2019" name="Int. J. Syst. Evol. Microbiol.">
        <title>The Global Catalogue of Microorganisms (GCM) 10K type strain sequencing project: providing services to taxonomists for standard genome sequencing and annotation.</title>
        <authorList>
            <consortium name="The Broad Institute Genomics Platform"/>
            <consortium name="The Broad Institute Genome Sequencing Center for Infectious Disease"/>
            <person name="Wu L."/>
            <person name="Ma J."/>
        </authorList>
    </citation>
    <scope>NUCLEOTIDE SEQUENCE [LARGE SCALE GENOMIC DNA]</scope>
    <source>
        <strain evidence="3">CGMCC 4.7397</strain>
    </source>
</reference>
<dbReference type="InterPro" id="IPR009656">
    <property type="entry name" value="PHB_depo_C"/>
</dbReference>
<dbReference type="NCBIfam" id="TIGR01849">
    <property type="entry name" value="PHB_depoly_PhaZ"/>
    <property type="match status" value="1"/>
</dbReference>
<evidence type="ECO:0000313" key="3">
    <source>
        <dbReference type="Proteomes" id="UP001596119"/>
    </source>
</evidence>
<evidence type="ECO:0000259" key="1">
    <source>
        <dbReference type="Pfam" id="PF06850"/>
    </source>
</evidence>
<dbReference type="PIRSF" id="PIRSF020818">
    <property type="entry name" value="PHB_depoly_PhaZ"/>
    <property type="match status" value="1"/>
</dbReference>